<name>A0A182YE96_ANOST</name>
<dbReference type="InterPro" id="IPR011990">
    <property type="entry name" value="TPR-like_helical_dom_sf"/>
</dbReference>
<dbReference type="PANTHER" id="PTHR47111">
    <property type="entry name" value="BCDNA.LD29892"/>
    <property type="match status" value="1"/>
</dbReference>
<evidence type="ECO:0000313" key="1">
    <source>
        <dbReference type="EnsemblMetazoa" id="ASTEI06782-PA"/>
    </source>
</evidence>
<dbReference type="Proteomes" id="UP000076408">
    <property type="component" value="Unassembled WGS sequence"/>
</dbReference>
<proteinExistence type="predicted"/>
<dbReference type="Gene3D" id="1.25.40.10">
    <property type="entry name" value="Tetratricopeptide repeat domain"/>
    <property type="match status" value="1"/>
</dbReference>
<dbReference type="VEuPathDB" id="VectorBase:ASTEI20_040002"/>
<evidence type="ECO:0000313" key="2">
    <source>
        <dbReference type="Proteomes" id="UP000076408"/>
    </source>
</evidence>
<protein>
    <submittedName>
        <fullName evidence="1">MYND-type domain-containing protein</fullName>
    </submittedName>
</protein>
<dbReference type="Gene3D" id="1.10.220.160">
    <property type="match status" value="1"/>
</dbReference>
<dbReference type="SUPFAM" id="SSF48452">
    <property type="entry name" value="TPR-like"/>
    <property type="match status" value="1"/>
</dbReference>
<reference evidence="2" key="1">
    <citation type="journal article" date="2014" name="Genome Biol.">
        <title>Genome analysis of a major urban malaria vector mosquito, Anopheles stephensi.</title>
        <authorList>
            <person name="Jiang X."/>
            <person name="Peery A."/>
            <person name="Hall A.B."/>
            <person name="Sharma A."/>
            <person name="Chen X.G."/>
            <person name="Waterhouse R.M."/>
            <person name="Komissarov A."/>
            <person name="Riehle M.M."/>
            <person name="Shouche Y."/>
            <person name="Sharakhova M.V."/>
            <person name="Lawson D."/>
            <person name="Pakpour N."/>
            <person name="Arensburger P."/>
            <person name="Davidson V.L."/>
            <person name="Eiglmeier K."/>
            <person name="Emrich S."/>
            <person name="George P."/>
            <person name="Kennedy R.C."/>
            <person name="Mane S.P."/>
            <person name="Maslen G."/>
            <person name="Oringanje C."/>
            <person name="Qi Y."/>
            <person name="Settlage R."/>
            <person name="Tojo M."/>
            <person name="Tubio J.M."/>
            <person name="Unger M.F."/>
            <person name="Wang B."/>
            <person name="Vernick K.D."/>
            <person name="Ribeiro J.M."/>
            <person name="James A.A."/>
            <person name="Michel K."/>
            <person name="Riehle M.A."/>
            <person name="Luckhart S."/>
            <person name="Sharakhov I.V."/>
            <person name="Tu Z."/>
        </authorList>
    </citation>
    <scope>NUCLEOTIDE SEQUENCE [LARGE SCALE GENOMIC DNA]</scope>
    <source>
        <strain evidence="2">Indian</strain>
    </source>
</reference>
<keyword evidence="2" id="KW-1185">Reference proteome</keyword>
<dbReference type="VEuPathDB" id="VectorBase:ASTE011071"/>
<dbReference type="EnsemblMetazoa" id="ASTEI06782-RA">
    <property type="protein sequence ID" value="ASTEI06782-PA"/>
    <property type="gene ID" value="ASTEI06782"/>
</dbReference>
<reference evidence="1" key="2">
    <citation type="submission" date="2020-05" db="UniProtKB">
        <authorList>
            <consortium name="EnsemblMetazoa"/>
        </authorList>
    </citation>
    <scope>IDENTIFICATION</scope>
    <source>
        <strain evidence="1">Indian</strain>
    </source>
</reference>
<dbReference type="OMA" id="HRYECTI"/>
<dbReference type="AlphaFoldDB" id="A0A182YE96"/>
<dbReference type="SUPFAM" id="SSF144232">
    <property type="entry name" value="HIT/MYND zinc finger-like"/>
    <property type="match status" value="1"/>
</dbReference>
<accession>A0A182YE96</accession>
<dbReference type="PANTHER" id="PTHR47111:SF1">
    <property type="entry name" value="SET AND MYND DOMAIN-CONTAINING PROTEIN 4"/>
    <property type="match status" value="1"/>
</dbReference>
<sequence>MDLNPGKRYSARDLYQELPAPWKARLFQLLRDHPIAHENKPALFGEIFNQLCQYSYLARFKFGADLKDDNKARLARIKGNEMYHPRVMKYNDALVYYNEAIAFAPQDSVDRAIAYANRSIICLEQGMYGECLVNTQLARESSFPQRFLGILAIREAKAKAACQAMRQQNKVGGNRNTNRNRHQAKDLRLHTLIPCEGCTMVMYCSEDCLSKARLQYHRYECTIIRNLWNLSGVYAITVWRTIAKAILSFQNLQAMKEYLEMTLQLNQLCDIAANSLALTPYRTNINPALPFRTFLAAIMHRMVLDGTQLGPFCVYDPAMNRLLCDLILHYLNVFSEIERT</sequence>
<dbReference type="STRING" id="30069.A0A182YE96"/>
<organism evidence="1 2">
    <name type="scientific">Anopheles stephensi</name>
    <name type="common">Indo-Pakistan malaria mosquito</name>
    <dbReference type="NCBI Taxonomy" id="30069"/>
    <lineage>
        <taxon>Eukaryota</taxon>
        <taxon>Metazoa</taxon>
        <taxon>Ecdysozoa</taxon>
        <taxon>Arthropoda</taxon>
        <taxon>Hexapoda</taxon>
        <taxon>Insecta</taxon>
        <taxon>Pterygota</taxon>
        <taxon>Neoptera</taxon>
        <taxon>Endopterygota</taxon>
        <taxon>Diptera</taxon>
        <taxon>Nematocera</taxon>
        <taxon>Culicoidea</taxon>
        <taxon>Culicidae</taxon>
        <taxon>Anophelinae</taxon>
        <taxon>Anopheles</taxon>
    </lineage>
</organism>
<dbReference type="Gene3D" id="6.10.140.2220">
    <property type="match status" value="1"/>
</dbReference>
<dbReference type="Pfam" id="PF01753">
    <property type="entry name" value="zf-MYND"/>
    <property type="match status" value="1"/>
</dbReference>
<dbReference type="VEuPathDB" id="VectorBase:ASTEI06782"/>
<dbReference type="InterPro" id="IPR002893">
    <property type="entry name" value="Znf_MYND"/>
</dbReference>